<dbReference type="Proteomes" id="UP000664904">
    <property type="component" value="Chromosome"/>
</dbReference>
<dbReference type="KEGG" id="pxi:J5O05_15735"/>
<dbReference type="AlphaFoldDB" id="A0A975DGN8"/>
<name>A0A975DGN8_9GAMM</name>
<keyword evidence="2" id="KW-1185">Reference proteome</keyword>
<accession>A0A975DGN8</accession>
<evidence type="ECO:0000313" key="1">
    <source>
        <dbReference type="EMBL" id="QTH71224.1"/>
    </source>
</evidence>
<gene>
    <name evidence="1" type="ORF">J5O05_15735</name>
</gene>
<sequence>MESQRELDFIEQLTAFNSKERFYLLGHILGNTSFSPSSEFLSHLEEVLGISFPDALFCAMDCHLDWIYAALCKTYQPQSVYDNHRGEIKGQQEDVDFLIAYESHGHVHVICIEAKGVTGWSNAQTISKAGRLRHIFGANGKNWLNVTPYFVLMSPTRPQKLTMAPLLGWVTSPPSGYHWIELPIPKNLQKVTRCDSPGQANQCGGYWRVTKRR</sequence>
<protein>
    <submittedName>
        <fullName evidence="1">Uncharacterized protein</fullName>
    </submittedName>
</protein>
<dbReference type="RefSeq" id="WP_208842865.1">
    <property type="nucleotide sequence ID" value="NZ_CP072133.1"/>
</dbReference>
<evidence type="ECO:0000313" key="2">
    <source>
        <dbReference type="Proteomes" id="UP000664904"/>
    </source>
</evidence>
<organism evidence="1 2">
    <name type="scientific">Pseudoalteromonas xiamenensis</name>
    <dbReference type="NCBI Taxonomy" id="882626"/>
    <lineage>
        <taxon>Bacteria</taxon>
        <taxon>Pseudomonadati</taxon>
        <taxon>Pseudomonadota</taxon>
        <taxon>Gammaproteobacteria</taxon>
        <taxon>Alteromonadales</taxon>
        <taxon>Pseudoalteromonadaceae</taxon>
        <taxon>Pseudoalteromonas</taxon>
    </lineage>
</organism>
<proteinExistence type="predicted"/>
<reference evidence="1" key="1">
    <citation type="submission" date="2021-03" db="EMBL/GenBank/DDBJ databases">
        <title>Complete Genome of Pseudoalteromonas xiamenensis STKMTI.2, a new potential marine bacterium producing anti-Vibrio compounds.</title>
        <authorList>
            <person name="Handayani D.P."/>
            <person name="Isnansetyo A."/>
            <person name="Istiqomah I."/>
            <person name="Jumina J."/>
        </authorList>
    </citation>
    <scope>NUCLEOTIDE SEQUENCE</scope>
    <source>
        <strain evidence="1">STKMTI.2</strain>
    </source>
</reference>
<dbReference type="EMBL" id="CP072133">
    <property type="protein sequence ID" value="QTH71224.1"/>
    <property type="molecule type" value="Genomic_DNA"/>
</dbReference>